<organism evidence="1 2">
    <name type="scientific">Halococcus salifodinae DSM 8989</name>
    <dbReference type="NCBI Taxonomy" id="1227456"/>
    <lineage>
        <taxon>Archaea</taxon>
        <taxon>Methanobacteriati</taxon>
        <taxon>Methanobacteriota</taxon>
        <taxon>Stenosarchaea group</taxon>
        <taxon>Halobacteria</taxon>
        <taxon>Halobacteriales</taxon>
        <taxon>Halococcaceae</taxon>
        <taxon>Halococcus</taxon>
    </lineage>
</organism>
<sequence length="70" mass="8254">QDLVYAFYTDDKTSYPLAFRQYEKADDEDQDDEETKYDLAQEIVTELEEEVGVPADTYLFDSWFAHDSDL</sequence>
<accession>M0MSY8</accession>
<evidence type="ECO:0000313" key="2">
    <source>
        <dbReference type="Proteomes" id="UP000011625"/>
    </source>
</evidence>
<feature type="non-terminal residue" evidence="1">
    <location>
        <position position="1"/>
    </location>
</feature>
<reference evidence="1 2" key="1">
    <citation type="journal article" date="2014" name="PLoS Genet.">
        <title>Phylogenetically driven sequencing of extremely halophilic archaea reveals strategies for static and dynamic osmo-response.</title>
        <authorList>
            <person name="Becker E.A."/>
            <person name="Seitzer P.M."/>
            <person name="Tritt A."/>
            <person name="Larsen D."/>
            <person name="Krusor M."/>
            <person name="Yao A.I."/>
            <person name="Wu D."/>
            <person name="Madern D."/>
            <person name="Eisen J.A."/>
            <person name="Darling A.E."/>
            <person name="Facciotti M.T."/>
        </authorList>
    </citation>
    <scope>NUCLEOTIDE SEQUENCE [LARGE SCALE GENOMIC DNA]</scope>
    <source>
        <strain evidence="1 2">DSM 8989</strain>
    </source>
</reference>
<feature type="non-terminal residue" evidence="1">
    <location>
        <position position="70"/>
    </location>
</feature>
<protein>
    <submittedName>
        <fullName evidence="1">Transposase ISHwa4</fullName>
    </submittedName>
</protein>
<comment type="caution">
    <text evidence="1">The sequence shown here is derived from an EMBL/GenBank/DDBJ whole genome shotgun (WGS) entry which is preliminary data.</text>
</comment>
<evidence type="ECO:0000313" key="1">
    <source>
        <dbReference type="EMBL" id="EMA48458.1"/>
    </source>
</evidence>
<dbReference type="EMBL" id="AOME01000091">
    <property type="protein sequence ID" value="EMA48458.1"/>
    <property type="molecule type" value="Genomic_DNA"/>
</dbReference>
<keyword evidence="2" id="KW-1185">Reference proteome</keyword>
<name>M0MSY8_9EURY</name>
<dbReference type="Proteomes" id="UP000011625">
    <property type="component" value="Unassembled WGS sequence"/>
</dbReference>
<gene>
    <name evidence="1" type="ORF">C450_19756</name>
</gene>
<proteinExistence type="predicted"/>
<dbReference type="AlphaFoldDB" id="M0MSY8"/>